<organism evidence="3 4">
    <name type="scientific">Podospora didyma</name>
    <dbReference type="NCBI Taxonomy" id="330526"/>
    <lineage>
        <taxon>Eukaryota</taxon>
        <taxon>Fungi</taxon>
        <taxon>Dikarya</taxon>
        <taxon>Ascomycota</taxon>
        <taxon>Pezizomycotina</taxon>
        <taxon>Sordariomycetes</taxon>
        <taxon>Sordariomycetidae</taxon>
        <taxon>Sordariales</taxon>
        <taxon>Podosporaceae</taxon>
        <taxon>Podospora</taxon>
    </lineage>
</organism>
<name>A0AAE0U430_9PEZI</name>
<dbReference type="Proteomes" id="UP001285441">
    <property type="component" value="Unassembled WGS sequence"/>
</dbReference>
<feature type="region of interest" description="Disordered" evidence="1">
    <location>
        <begin position="226"/>
        <end position="249"/>
    </location>
</feature>
<reference evidence="3" key="1">
    <citation type="journal article" date="2023" name="Mol. Phylogenet. Evol.">
        <title>Genome-scale phylogeny and comparative genomics of the fungal order Sordariales.</title>
        <authorList>
            <person name="Hensen N."/>
            <person name="Bonometti L."/>
            <person name="Westerberg I."/>
            <person name="Brannstrom I.O."/>
            <person name="Guillou S."/>
            <person name="Cros-Aarteil S."/>
            <person name="Calhoun S."/>
            <person name="Haridas S."/>
            <person name="Kuo A."/>
            <person name="Mondo S."/>
            <person name="Pangilinan J."/>
            <person name="Riley R."/>
            <person name="LaButti K."/>
            <person name="Andreopoulos B."/>
            <person name="Lipzen A."/>
            <person name="Chen C."/>
            <person name="Yan M."/>
            <person name="Daum C."/>
            <person name="Ng V."/>
            <person name="Clum A."/>
            <person name="Steindorff A."/>
            <person name="Ohm R.A."/>
            <person name="Martin F."/>
            <person name="Silar P."/>
            <person name="Natvig D.O."/>
            <person name="Lalanne C."/>
            <person name="Gautier V."/>
            <person name="Ament-Velasquez S.L."/>
            <person name="Kruys A."/>
            <person name="Hutchinson M.I."/>
            <person name="Powell A.J."/>
            <person name="Barry K."/>
            <person name="Miller A.N."/>
            <person name="Grigoriev I.V."/>
            <person name="Debuchy R."/>
            <person name="Gladieux P."/>
            <person name="Hiltunen Thoren M."/>
            <person name="Johannesson H."/>
        </authorList>
    </citation>
    <scope>NUCLEOTIDE SEQUENCE</scope>
    <source>
        <strain evidence="3">CBS 232.78</strain>
    </source>
</reference>
<proteinExistence type="predicted"/>
<sequence>MQLQVGLQLFALLLATTASCGRQTSPHVQVLNDEPSVRNSLQPARYVRRQKTSVPTGSKLPSPCDNDQFQVPVYVLTNVSASKAYHFQWYDEQAEWQLNFTLRDTANNYALRCIWGPFGHLYKQDWKDFECSPEDASITPPGLFQTQNILKVETFQREMAQYPNGPVSIVQQWYCPSKNASYPLLYQASADPGLLLEAHCPANVTDDGIKHACNVTTPLPAAVTAKWRPPTRPTGKAELIPRPDSPYVSQGGLNPPPAEDCSDMSLTHPDWTVEDAVYTTGNLKFSLTSRATKVRAVCQTDISNSTAAALKLSCSQPGGGFTEDQYRSQPVFTVEYKTDNKSLSIRHDWVCGDTGGKYKTEFRASKTIPLPLICTDDNVCQLKSLTVQGELLRPLKFTPLFFPAPPGADTKGCTSNSAKQPAWTISKFLFKETSSVFMYKERKPDTPEVTRSLDLTIQNQANLFTQSCTIYNYQLNNDSSWAKCQTNYPIEGKREIDTWVRMNLAEETFSISQTWYCNDTVTPMQFTATGSIKPPFCGWHNTTGDNEPYCTSQTSCQEILNTHWCAFTNRLDDIPSSGPLPLPVPTINGTVSQSLPLPQHELSDPDPKPNTWSCTTSSVAKPVVWRLVPGPDGAPFVTTHGHEEADAQDTRVGITVSLDNSAISSRPPSGNIFPLNGIGWWDHRLAPYTPWFEPSVTYRYVQQAGYYKDVVDWTVRFDPSNGYLELNHSWECVDKTPQWRTVFTGSWNGFVGMNCSFPTVVASQRGHTQSGIVCHLPAAGFTVMPKVWVESGKAGKPDPA</sequence>
<evidence type="ECO:0008006" key="5">
    <source>
        <dbReference type="Google" id="ProtNLM"/>
    </source>
</evidence>
<comment type="caution">
    <text evidence="3">The sequence shown here is derived from an EMBL/GenBank/DDBJ whole genome shotgun (WGS) entry which is preliminary data.</text>
</comment>
<dbReference type="EMBL" id="JAULSW010000002">
    <property type="protein sequence ID" value="KAK3389844.1"/>
    <property type="molecule type" value="Genomic_DNA"/>
</dbReference>
<evidence type="ECO:0000256" key="2">
    <source>
        <dbReference type="SAM" id="SignalP"/>
    </source>
</evidence>
<keyword evidence="4" id="KW-1185">Reference proteome</keyword>
<dbReference type="AlphaFoldDB" id="A0AAE0U430"/>
<evidence type="ECO:0000313" key="3">
    <source>
        <dbReference type="EMBL" id="KAK3389844.1"/>
    </source>
</evidence>
<evidence type="ECO:0000256" key="1">
    <source>
        <dbReference type="SAM" id="MobiDB-lite"/>
    </source>
</evidence>
<accession>A0AAE0U430</accession>
<evidence type="ECO:0000313" key="4">
    <source>
        <dbReference type="Proteomes" id="UP001285441"/>
    </source>
</evidence>
<gene>
    <name evidence="3" type="ORF">B0H63DRAFT_519079</name>
</gene>
<feature type="signal peptide" evidence="2">
    <location>
        <begin position="1"/>
        <end position="21"/>
    </location>
</feature>
<feature type="region of interest" description="Disordered" evidence="1">
    <location>
        <begin position="593"/>
        <end position="612"/>
    </location>
</feature>
<protein>
    <recommendedName>
        <fullName evidence="5">AA1-like domain-containing protein</fullName>
    </recommendedName>
</protein>
<reference evidence="3" key="2">
    <citation type="submission" date="2023-06" db="EMBL/GenBank/DDBJ databases">
        <authorList>
            <consortium name="Lawrence Berkeley National Laboratory"/>
            <person name="Haridas S."/>
            <person name="Hensen N."/>
            <person name="Bonometti L."/>
            <person name="Westerberg I."/>
            <person name="Brannstrom I.O."/>
            <person name="Guillou S."/>
            <person name="Cros-Aarteil S."/>
            <person name="Calhoun S."/>
            <person name="Kuo A."/>
            <person name="Mondo S."/>
            <person name="Pangilinan J."/>
            <person name="Riley R."/>
            <person name="LaButti K."/>
            <person name="Andreopoulos B."/>
            <person name="Lipzen A."/>
            <person name="Chen C."/>
            <person name="Yanf M."/>
            <person name="Daum C."/>
            <person name="Ng V."/>
            <person name="Clum A."/>
            <person name="Steindorff A."/>
            <person name="Ohm R."/>
            <person name="Martin F."/>
            <person name="Silar P."/>
            <person name="Natvig D."/>
            <person name="Lalanne C."/>
            <person name="Gautier V."/>
            <person name="Ament-velasquez S.L."/>
            <person name="Kruys A."/>
            <person name="Hutchinson M.I."/>
            <person name="Powell A.J."/>
            <person name="Barry K."/>
            <person name="Miller A.N."/>
            <person name="Grigoriev I.V."/>
            <person name="Debuchy R."/>
            <person name="Gladieux P."/>
            <person name="Thoren M.H."/>
            <person name="Johannesson H."/>
        </authorList>
    </citation>
    <scope>NUCLEOTIDE SEQUENCE</scope>
    <source>
        <strain evidence="3">CBS 232.78</strain>
    </source>
</reference>
<keyword evidence="2" id="KW-0732">Signal</keyword>
<feature type="chain" id="PRO_5041947504" description="AA1-like domain-containing protein" evidence="2">
    <location>
        <begin position="22"/>
        <end position="800"/>
    </location>
</feature>